<dbReference type="InterPro" id="IPR018197">
    <property type="entry name" value="Glycerate_kinase_RE-like"/>
</dbReference>
<dbReference type="PIRSF" id="PIRSF006078">
    <property type="entry name" value="GlxK"/>
    <property type="match status" value="1"/>
</dbReference>
<evidence type="ECO:0000256" key="2">
    <source>
        <dbReference type="ARBA" id="ARBA00022679"/>
    </source>
</evidence>
<dbReference type="PANTHER" id="PTHR21599">
    <property type="entry name" value="GLYCERATE KINASE"/>
    <property type="match status" value="1"/>
</dbReference>
<comment type="caution">
    <text evidence="5">The sequence shown here is derived from an EMBL/GenBank/DDBJ whole genome shotgun (WGS) entry which is preliminary data.</text>
</comment>
<dbReference type="Gene3D" id="3.40.50.10350">
    <property type="entry name" value="Glycerate kinase, domain 1"/>
    <property type="match status" value="1"/>
</dbReference>
<protein>
    <submittedName>
        <fullName evidence="5">Glycerate kinase</fullName>
    </submittedName>
</protein>
<dbReference type="Pfam" id="PF02595">
    <property type="entry name" value="Gly_kinase"/>
    <property type="match status" value="1"/>
</dbReference>
<evidence type="ECO:0000256" key="1">
    <source>
        <dbReference type="ARBA" id="ARBA00006284"/>
    </source>
</evidence>
<dbReference type="PANTHER" id="PTHR21599:SF0">
    <property type="entry name" value="GLYCERATE KINASE"/>
    <property type="match status" value="1"/>
</dbReference>
<dbReference type="GO" id="GO:0008887">
    <property type="term" value="F:glycerate kinase activity"/>
    <property type="evidence" value="ECO:0007669"/>
    <property type="project" value="UniProtKB-UniRule"/>
</dbReference>
<dbReference type="InterPro" id="IPR004381">
    <property type="entry name" value="Glycerate_kinase"/>
</dbReference>
<proteinExistence type="inferred from homology"/>
<dbReference type="EMBL" id="JADIMF010000144">
    <property type="protein sequence ID" value="MBO8469821.1"/>
    <property type="molecule type" value="Genomic_DNA"/>
</dbReference>
<reference evidence="5" key="2">
    <citation type="journal article" date="2021" name="PeerJ">
        <title>Extensive microbial diversity within the chicken gut microbiome revealed by metagenomics and culture.</title>
        <authorList>
            <person name="Gilroy R."/>
            <person name="Ravi A."/>
            <person name="Getino M."/>
            <person name="Pursley I."/>
            <person name="Horton D.L."/>
            <person name="Alikhan N.F."/>
            <person name="Baker D."/>
            <person name="Gharbi K."/>
            <person name="Hall N."/>
            <person name="Watson M."/>
            <person name="Adriaenssens E.M."/>
            <person name="Foster-Nyarko E."/>
            <person name="Jarju S."/>
            <person name="Secka A."/>
            <person name="Antonio M."/>
            <person name="Oren A."/>
            <person name="Chaudhuri R.R."/>
            <person name="La Ragione R."/>
            <person name="Hildebrand F."/>
            <person name="Pallen M.J."/>
        </authorList>
    </citation>
    <scope>NUCLEOTIDE SEQUENCE</scope>
    <source>
        <strain evidence="5">14700</strain>
    </source>
</reference>
<dbReference type="AlphaFoldDB" id="A0A9D9ICQ8"/>
<dbReference type="Proteomes" id="UP000810292">
    <property type="component" value="Unassembled WGS sequence"/>
</dbReference>
<dbReference type="NCBIfam" id="TIGR00045">
    <property type="entry name" value="glycerate kinase"/>
    <property type="match status" value="1"/>
</dbReference>
<keyword evidence="3 4" id="KW-0418">Kinase</keyword>
<accession>A0A9D9ICQ8</accession>
<keyword evidence="2 4" id="KW-0808">Transferase</keyword>
<dbReference type="GO" id="GO:0031388">
    <property type="term" value="P:organic acid phosphorylation"/>
    <property type="evidence" value="ECO:0007669"/>
    <property type="project" value="UniProtKB-UniRule"/>
</dbReference>
<dbReference type="SUPFAM" id="SSF110738">
    <property type="entry name" value="Glycerate kinase I"/>
    <property type="match status" value="1"/>
</dbReference>
<name>A0A9D9ICQ8_9SPIO</name>
<dbReference type="InterPro" id="IPR018193">
    <property type="entry name" value="Glyc_kinase_flavodox-like_fold"/>
</dbReference>
<evidence type="ECO:0000256" key="4">
    <source>
        <dbReference type="PIRNR" id="PIRNR006078"/>
    </source>
</evidence>
<sequence length="377" mass="39577">MKKAVLIPDSFKGTMSSSEIISIMKERILHYHPECQIVSIPVADGGEGSVDSFLTALGGEKIQVKTKGPWNEEMDSFYGILPDKTAVIEMAASAGLPLVGDRKDPSETTTFGVGELILDAARKGVRKLVIGLGGSATNDAGCGAAAACGVSFFDKDGNKFIPVGATLDKIAHIDTSTMNEDVKKMTITAMCDIDNPFYGDTGAAAIFGPQKGADPEMVKVLDEKMKHLASLVSTELGIELQQIPGSGAAGGMGGGMKAFFGAALEMGIDVVLNTTGFEKLAESADMIFTGEGKIDTQSLRGKVVIGVARRAKKIGIPVIAVVGDIGDDISAAYDEGVSGIFSINRVAVPYKEARPRAKSDMSLTIDNIMRFMNAIKA</sequence>
<evidence type="ECO:0000313" key="5">
    <source>
        <dbReference type="EMBL" id="MBO8469821.1"/>
    </source>
</evidence>
<evidence type="ECO:0000256" key="3">
    <source>
        <dbReference type="ARBA" id="ARBA00022777"/>
    </source>
</evidence>
<evidence type="ECO:0000313" key="6">
    <source>
        <dbReference type="Proteomes" id="UP000810292"/>
    </source>
</evidence>
<comment type="similarity">
    <text evidence="1 4">Belongs to the glycerate kinase type-1 family.</text>
</comment>
<dbReference type="InterPro" id="IPR036129">
    <property type="entry name" value="Glycerate_kinase_sf"/>
</dbReference>
<organism evidence="5 6">
    <name type="scientific">Candidatus Ornithospirochaeta stercoravium</name>
    <dbReference type="NCBI Taxonomy" id="2840897"/>
    <lineage>
        <taxon>Bacteria</taxon>
        <taxon>Pseudomonadati</taxon>
        <taxon>Spirochaetota</taxon>
        <taxon>Spirochaetia</taxon>
        <taxon>Spirochaetales</taxon>
        <taxon>Spirochaetaceae</taxon>
        <taxon>Spirochaetaceae incertae sedis</taxon>
        <taxon>Candidatus Ornithospirochaeta</taxon>
    </lineage>
</organism>
<dbReference type="Gene3D" id="3.90.1510.10">
    <property type="entry name" value="Glycerate kinase, domain 2"/>
    <property type="match status" value="1"/>
</dbReference>
<gene>
    <name evidence="5" type="ORF">IAA72_08565</name>
</gene>
<reference evidence="5" key="1">
    <citation type="submission" date="2020-10" db="EMBL/GenBank/DDBJ databases">
        <authorList>
            <person name="Gilroy R."/>
        </authorList>
    </citation>
    <scope>NUCLEOTIDE SEQUENCE</scope>
    <source>
        <strain evidence="5">14700</strain>
    </source>
</reference>